<reference evidence="8 9" key="1">
    <citation type="submission" date="2019-11" db="EMBL/GenBank/DDBJ databases">
        <authorList>
            <person name="Li J."/>
        </authorList>
    </citation>
    <scope>NUCLEOTIDE SEQUENCE [LARGE SCALE GENOMIC DNA]</scope>
    <source>
        <strain evidence="8 9">MF47</strain>
    </source>
</reference>
<keyword evidence="5" id="KW-0560">Oxidoreductase</keyword>
<dbReference type="InterPro" id="IPR009100">
    <property type="entry name" value="AcylCoA_DH/oxidase_NM_dom_sf"/>
</dbReference>
<evidence type="ECO:0000259" key="6">
    <source>
        <dbReference type="Pfam" id="PF00441"/>
    </source>
</evidence>
<comment type="similarity">
    <text evidence="2">Belongs to the acyl-CoA dehydrogenase family.</text>
</comment>
<dbReference type="EMBL" id="CP045737">
    <property type="protein sequence ID" value="QGG41592.1"/>
    <property type="molecule type" value="Genomic_DNA"/>
</dbReference>
<evidence type="ECO:0000256" key="3">
    <source>
        <dbReference type="ARBA" id="ARBA00022630"/>
    </source>
</evidence>
<evidence type="ECO:0000256" key="5">
    <source>
        <dbReference type="ARBA" id="ARBA00023002"/>
    </source>
</evidence>
<gene>
    <name evidence="8" type="ORF">GEV26_09600</name>
</gene>
<feature type="domain" description="Acyl-CoA dehydrogenase/oxidase C-terminal" evidence="6">
    <location>
        <begin position="194"/>
        <end position="311"/>
    </location>
</feature>
<evidence type="ECO:0000256" key="2">
    <source>
        <dbReference type="ARBA" id="ARBA00009347"/>
    </source>
</evidence>
<dbReference type="InterPro" id="IPR036250">
    <property type="entry name" value="AcylCo_DH-like_C"/>
</dbReference>
<dbReference type="GO" id="GO:0050660">
    <property type="term" value="F:flavin adenine dinucleotide binding"/>
    <property type="evidence" value="ECO:0007669"/>
    <property type="project" value="InterPro"/>
</dbReference>
<evidence type="ECO:0000256" key="4">
    <source>
        <dbReference type="ARBA" id="ARBA00022827"/>
    </source>
</evidence>
<keyword evidence="9" id="KW-1185">Reference proteome</keyword>
<dbReference type="Pfam" id="PF02771">
    <property type="entry name" value="Acyl-CoA_dh_N"/>
    <property type="match status" value="1"/>
</dbReference>
<evidence type="ECO:0000259" key="7">
    <source>
        <dbReference type="Pfam" id="PF02771"/>
    </source>
</evidence>
<dbReference type="Gene3D" id="1.20.140.10">
    <property type="entry name" value="Butyryl-CoA Dehydrogenase, subunit A, domain 3"/>
    <property type="match status" value="1"/>
</dbReference>
<protein>
    <submittedName>
        <fullName evidence="8">Acyl-CoA dehydrogenase</fullName>
    </submittedName>
</protein>
<evidence type="ECO:0000313" key="8">
    <source>
        <dbReference type="EMBL" id="QGG41592.1"/>
    </source>
</evidence>
<dbReference type="SUPFAM" id="SSF47203">
    <property type="entry name" value="Acyl-CoA dehydrogenase C-terminal domain-like"/>
    <property type="match status" value="1"/>
</dbReference>
<keyword evidence="3" id="KW-0285">Flavoprotein</keyword>
<evidence type="ECO:0000256" key="1">
    <source>
        <dbReference type="ARBA" id="ARBA00001974"/>
    </source>
</evidence>
<dbReference type="InterPro" id="IPR009075">
    <property type="entry name" value="AcylCo_DH/oxidase_C"/>
</dbReference>
<organism evidence="8 9">
    <name type="scientific">Aeromicrobium yanjiei</name>
    <dbReference type="NCBI Taxonomy" id="2662028"/>
    <lineage>
        <taxon>Bacteria</taxon>
        <taxon>Bacillati</taxon>
        <taxon>Actinomycetota</taxon>
        <taxon>Actinomycetes</taxon>
        <taxon>Propionibacteriales</taxon>
        <taxon>Nocardioidaceae</taxon>
        <taxon>Aeromicrobium</taxon>
    </lineage>
</organism>
<name>A0A5Q2MKN0_9ACTN</name>
<dbReference type="InterPro" id="IPR013786">
    <property type="entry name" value="AcylCoA_DH/ox_N"/>
</dbReference>
<dbReference type="Gene3D" id="1.10.540.10">
    <property type="entry name" value="Acyl-CoA dehydrogenase/oxidase, N-terminal domain"/>
    <property type="match status" value="1"/>
</dbReference>
<proteinExistence type="inferred from homology"/>
<dbReference type="InterPro" id="IPR037069">
    <property type="entry name" value="AcylCoA_DH/ox_N_sf"/>
</dbReference>
<dbReference type="AlphaFoldDB" id="A0A5Q2MKN0"/>
<dbReference type="GO" id="GO:0003995">
    <property type="term" value="F:acyl-CoA dehydrogenase activity"/>
    <property type="evidence" value="ECO:0007669"/>
    <property type="project" value="TreeGrafter"/>
</dbReference>
<dbReference type="Proteomes" id="UP000392064">
    <property type="component" value="Chromosome"/>
</dbReference>
<dbReference type="Pfam" id="PF00441">
    <property type="entry name" value="Acyl-CoA_dh_1"/>
    <property type="match status" value="1"/>
</dbReference>
<dbReference type="KEGG" id="aef:GEV26_09600"/>
<dbReference type="PANTHER" id="PTHR43884:SF20">
    <property type="entry name" value="ACYL-COA DEHYDROGENASE FADE28"/>
    <property type="match status" value="1"/>
</dbReference>
<accession>A0A5Q2MKN0</accession>
<feature type="domain" description="Acyl-CoA dehydrogenase/oxidase N-terminal" evidence="7">
    <location>
        <begin position="8"/>
        <end position="88"/>
    </location>
</feature>
<evidence type="ECO:0000313" key="9">
    <source>
        <dbReference type="Proteomes" id="UP000392064"/>
    </source>
</evidence>
<dbReference type="SUPFAM" id="SSF56645">
    <property type="entry name" value="Acyl-CoA dehydrogenase NM domain-like"/>
    <property type="match status" value="1"/>
</dbReference>
<keyword evidence="4" id="KW-0274">FAD</keyword>
<comment type="cofactor">
    <cofactor evidence="1">
        <name>FAD</name>
        <dbReference type="ChEBI" id="CHEBI:57692"/>
    </cofactor>
</comment>
<dbReference type="PANTHER" id="PTHR43884">
    <property type="entry name" value="ACYL-COA DEHYDROGENASE"/>
    <property type="match status" value="1"/>
</dbReference>
<dbReference type="RefSeq" id="WP_153652860.1">
    <property type="nucleotide sequence ID" value="NZ_CP045737.1"/>
</dbReference>
<sequence length="333" mass="34899">MDLLLDAQQAAIADTARHLIEKSAPRDRLRDLADDQPVTDTEFWATAAQNGFFSLDLPEELGGTGLGLAEVTLVFREIGRGLVPGPFLGTALALQIARAAGRLDLVEEISTGGRPVGLIERIGDGLFRTLDAGEATTWVVADGTSALYESSAVSTVETKECVDPGSRLAHLRITGEPLVEVALAELDGNAYLSILVAAMLSGSAEATCAMSASYTAVREQFGVPIGSFQAVKHRCADMAVRAEAATQLVTLAALAHGGGRSDEVLLGHAALSIGRDHAIRNAGDNIQNHGGLGLTTEQDASLYLKRTQVWSTIGSPPAELREAILAAPSERPA</sequence>